<accession>A0A0P6Z2E4</accession>
<organism evidence="1 2">
    <name type="scientific">Herpetosiphon geysericola</name>
    <dbReference type="NCBI Taxonomy" id="70996"/>
    <lineage>
        <taxon>Bacteria</taxon>
        <taxon>Bacillati</taxon>
        <taxon>Chloroflexota</taxon>
        <taxon>Chloroflexia</taxon>
        <taxon>Herpetosiphonales</taxon>
        <taxon>Herpetosiphonaceae</taxon>
        <taxon>Herpetosiphon</taxon>
    </lineage>
</organism>
<dbReference type="AlphaFoldDB" id="A0A0P6Z2E4"/>
<protein>
    <recommendedName>
        <fullName evidence="3">Core-binding (CB) domain-containing protein</fullName>
    </recommendedName>
</protein>
<gene>
    <name evidence="1" type="ORF">SE18_02810</name>
</gene>
<dbReference type="Proteomes" id="UP000050277">
    <property type="component" value="Unassembled WGS sequence"/>
</dbReference>
<sequence length="106" mass="11870">MTMQEFLVHERTLLGALDSFGGTLVRTRPQLAADYNEYLDDFAQRWLDSGYPNELDSISTYWVQAYLSSLSLAEREVAKAALHSFFAWAVSQALIEQAPMGGGYLS</sequence>
<keyword evidence="2" id="KW-1185">Reference proteome</keyword>
<dbReference type="EMBL" id="LGKP01000006">
    <property type="protein sequence ID" value="KPL91366.1"/>
    <property type="molecule type" value="Genomic_DNA"/>
</dbReference>
<evidence type="ECO:0000313" key="2">
    <source>
        <dbReference type="Proteomes" id="UP000050277"/>
    </source>
</evidence>
<proteinExistence type="predicted"/>
<reference evidence="1 2" key="1">
    <citation type="submission" date="2015-07" db="EMBL/GenBank/DDBJ databases">
        <title>Whole genome sequence of Herpetosiphon geysericola DSM 7119.</title>
        <authorList>
            <person name="Hemp J."/>
            <person name="Ward L.M."/>
            <person name="Pace L.A."/>
            <person name="Fischer W.W."/>
        </authorList>
    </citation>
    <scope>NUCLEOTIDE SEQUENCE [LARGE SCALE GENOMIC DNA]</scope>
    <source>
        <strain evidence="1 2">DSM 7119</strain>
    </source>
</reference>
<dbReference type="OrthoDB" id="9831792at2"/>
<dbReference type="RefSeq" id="WP_054532899.1">
    <property type="nucleotide sequence ID" value="NZ_LGKP01000006.1"/>
</dbReference>
<comment type="caution">
    <text evidence="1">The sequence shown here is derived from an EMBL/GenBank/DDBJ whole genome shotgun (WGS) entry which is preliminary data.</text>
</comment>
<evidence type="ECO:0008006" key="3">
    <source>
        <dbReference type="Google" id="ProtNLM"/>
    </source>
</evidence>
<dbReference type="STRING" id="70996.SE18_02810"/>
<evidence type="ECO:0000313" key="1">
    <source>
        <dbReference type="EMBL" id="KPL91366.1"/>
    </source>
</evidence>
<name>A0A0P6Z2E4_9CHLR</name>